<dbReference type="FunFam" id="1.10.45.10:FF:000001">
    <property type="entry name" value="D-lactate dehydrogenase mitochondrial"/>
    <property type="match status" value="1"/>
</dbReference>
<dbReference type="InterPro" id="IPR016171">
    <property type="entry name" value="Vanillyl_alc_oxidase_C-sub2"/>
</dbReference>
<dbReference type="PROSITE" id="PS51387">
    <property type="entry name" value="FAD_PCMH"/>
    <property type="match status" value="1"/>
</dbReference>
<dbReference type="GO" id="GO:0016491">
    <property type="term" value="F:oxidoreductase activity"/>
    <property type="evidence" value="ECO:0007669"/>
    <property type="project" value="UniProtKB-KW"/>
</dbReference>
<gene>
    <name evidence="6" type="ORF">ATC1_12300</name>
</gene>
<dbReference type="SUPFAM" id="SSF55103">
    <property type="entry name" value="FAD-linked oxidases, C-terminal domain"/>
    <property type="match status" value="1"/>
</dbReference>
<dbReference type="Gene3D" id="3.30.70.2740">
    <property type="match status" value="1"/>
</dbReference>
<keyword evidence="7" id="KW-1185">Reference proteome</keyword>
<accession>A0A0K8PC92</accession>
<dbReference type="InterPro" id="IPR036318">
    <property type="entry name" value="FAD-bd_PCMH-like_sf"/>
</dbReference>
<dbReference type="InterPro" id="IPR016166">
    <property type="entry name" value="FAD-bd_PCMH"/>
</dbReference>
<protein>
    <submittedName>
        <fullName evidence="6">FAD/FMN-containing dehydrogenase</fullName>
    </submittedName>
</protein>
<feature type="domain" description="FAD-binding PCMH-type" evidence="5">
    <location>
        <begin position="41"/>
        <end position="219"/>
    </location>
</feature>
<proteinExistence type="predicted"/>
<dbReference type="EMBL" id="DF968180">
    <property type="protein sequence ID" value="GAP39765.1"/>
    <property type="molecule type" value="Genomic_DNA"/>
</dbReference>
<dbReference type="InterPro" id="IPR051914">
    <property type="entry name" value="FAD-linked_OxidoTrans_Type4"/>
</dbReference>
<dbReference type="AlphaFoldDB" id="A0A0K8PC92"/>
<name>A0A0K8PC92_9CHLR</name>
<evidence type="ECO:0000313" key="7">
    <source>
        <dbReference type="Proteomes" id="UP000053370"/>
    </source>
</evidence>
<evidence type="ECO:0000256" key="4">
    <source>
        <dbReference type="ARBA" id="ARBA00023002"/>
    </source>
</evidence>
<organism evidence="6">
    <name type="scientific">Flexilinea flocculi</name>
    <dbReference type="NCBI Taxonomy" id="1678840"/>
    <lineage>
        <taxon>Bacteria</taxon>
        <taxon>Bacillati</taxon>
        <taxon>Chloroflexota</taxon>
        <taxon>Anaerolineae</taxon>
        <taxon>Anaerolineales</taxon>
        <taxon>Anaerolineaceae</taxon>
        <taxon>Flexilinea</taxon>
    </lineage>
</organism>
<dbReference type="Proteomes" id="UP000053370">
    <property type="component" value="Unassembled WGS sequence"/>
</dbReference>
<dbReference type="OrthoDB" id="9767256at2"/>
<dbReference type="Gene3D" id="1.10.45.10">
    <property type="entry name" value="Vanillyl-alcohol Oxidase, Chain A, domain 4"/>
    <property type="match status" value="1"/>
</dbReference>
<dbReference type="Pfam" id="PF02913">
    <property type="entry name" value="FAD-oxidase_C"/>
    <property type="match status" value="1"/>
</dbReference>
<dbReference type="InterPro" id="IPR016164">
    <property type="entry name" value="FAD-linked_Oxase-like_C"/>
</dbReference>
<dbReference type="GO" id="GO:0071949">
    <property type="term" value="F:FAD binding"/>
    <property type="evidence" value="ECO:0007669"/>
    <property type="project" value="InterPro"/>
</dbReference>
<keyword evidence="3" id="KW-0274">FAD</keyword>
<evidence type="ECO:0000313" key="6">
    <source>
        <dbReference type="EMBL" id="GAP39765.1"/>
    </source>
</evidence>
<evidence type="ECO:0000256" key="1">
    <source>
        <dbReference type="ARBA" id="ARBA00001974"/>
    </source>
</evidence>
<comment type="cofactor">
    <cofactor evidence="1">
        <name>FAD</name>
        <dbReference type="ChEBI" id="CHEBI:57692"/>
    </cofactor>
</comment>
<dbReference type="PANTHER" id="PTHR42934">
    <property type="entry name" value="GLYCOLATE OXIDASE SUBUNIT GLCD"/>
    <property type="match status" value="1"/>
</dbReference>
<dbReference type="InterPro" id="IPR006094">
    <property type="entry name" value="Oxid_FAD_bind_N"/>
</dbReference>
<dbReference type="Pfam" id="PF01565">
    <property type="entry name" value="FAD_binding_4"/>
    <property type="match status" value="1"/>
</dbReference>
<dbReference type="STRING" id="1678840.ATC1_12300"/>
<dbReference type="InterPro" id="IPR004113">
    <property type="entry name" value="FAD-bd_oxidored_4_C"/>
</dbReference>
<keyword evidence="2" id="KW-0285">Flavoprotein</keyword>
<dbReference type="Gene3D" id="3.30.465.10">
    <property type="match status" value="1"/>
</dbReference>
<keyword evidence="4" id="KW-0560">Oxidoreductase</keyword>
<dbReference type="RefSeq" id="WP_062278471.1">
    <property type="nucleotide sequence ID" value="NZ_DF968180.1"/>
</dbReference>
<evidence type="ECO:0000256" key="3">
    <source>
        <dbReference type="ARBA" id="ARBA00022827"/>
    </source>
</evidence>
<evidence type="ECO:0000256" key="2">
    <source>
        <dbReference type="ARBA" id="ARBA00022630"/>
    </source>
</evidence>
<dbReference type="PANTHER" id="PTHR42934:SF2">
    <property type="entry name" value="GLYCOLATE OXIDASE SUBUNIT GLCD"/>
    <property type="match status" value="1"/>
</dbReference>
<dbReference type="InterPro" id="IPR016169">
    <property type="entry name" value="FAD-bd_PCMH_sub2"/>
</dbReference>
<reference evidence="6" key="1">
    <citation type="journal article" date="2015" name="Genome Announc.">
        <title>Draft Genome Sequence of Anaerolineae Strain TC1, a Novel Isolate from a Methanogenic Wastewater Treatment System.</title>
        <authorList>
            <person name="Matsuura N."/>
            <person name="Tourlousse D.M."/>
            <person name="Sun L."/>
            <person name="Toyonaga M."/>
            <person name="Kuroda K."/>
            <person name="Ohashi A."/>
            <person name="Cruz R."/>
            <person name="Yamaguchi T."/>
            <person name="Sekiguchi Y."/>
        </authorList>
    </citation>
    <scope>NUCLEOTIDE SEQUENCE [LARGE SCALE GENOMIC DNA]</scope>
    <source>
        <strain evidence="6">TC1</strain>
    </source>
</reference>
<dbReference type="SUPFAM" id="SSF56176">
    <property type="entry name" value="FAD-binding/transporter-associated domain-like"/>
    <property type="match status" value="1"/>
</dbReference>
<evidence type="ECO:0000259" key="5">
    <source>
        <dbReference type="PROSITE" id="PS51387"/>
    </source>
</evidence>
<sequence length="467" mass="51777">MEYKKIDEADIDFLRNVCGEDQVVLRDNILDDFCHDEMPGQFSAPDVMVYVQDVSAVSLILKYANQKKIAVTPRGQGTGLVGGAIPLFGGILLNLSKMNRILELDENNFTLTVEPGVLIMDIYEYVEARGLYYPPNPGEKSASIGGNVSTNAGGMSAVKYGVTRDYVRGLEVVTAEGEILSLGGKIAKNSSGYSLVQLITGSEGTLAVVTKIILRLIPKPKFLQSLLIPFDNLPAAIKTVPEIFKSKIIPRSIEFMTQDMLSSSEQYLGRRFPDHSGNAYLLLAFDGNSLPEIEKESDQIAELCILHGAKDAFLIDTNERNDAVWKPRSSYLEIIKASTSEIDECDVVVPIDRVAEFVEFAQNLEKECGLRIRSMGHAGDGNLHIYALRDKLDQKLWKEKIDHLFDRLYSHASEIGGKVSGEHGIGSAKLPYQYQIEGKAVMQMMYRIKQAFDPNEILNPGKVVQYN</sequence>